<keyword evidence="4" id="KW-0472">Membrane</keyword>
<dbReference type="GO" id="GO:0004803">
    <property type="term" value="F:transposase activity"/>
    <property type="evidence" value="ECO:0007669"/>
    <property type="project" value="InterPro"/>
</dbReference>
<evidence type="ECO:0000256" key="5">
    <source>
        <dbReference type="SAM" id="SignalP"/>
    </source>
</evidence>
<dbReference type="Proteomes" id="UP001231189">
    <property type="component" value="Unassembled WGS sequence"/>
</dbReference>
<feature type="transmembrane region" description="Helical" evidence="4">
    <location>
        <begin position="614"/>
        <end position="638"/>
    </location>
</feature>
<dbReference type="InterPro" id="IPR056230">
    <property type="entry name" value="TMEM62_C"/>
</dbReference>
<dbReference type="PANTHER" id="PTHR14795:SF0">
    <property type="entry name" value="TRANSMEMBRANE PROTEIN 62"/>
    <property type="match status" value="1"/>
</dbReference>
<name>A0AAD8T4J8_LOLMU</name>
<gene>
    <name evidence="11" type="ORF">QYE76_057072</name>
</gene>
<dbReference type="InterPro" id="IPR018289">
    <property type="entry name" value="MULE_transposase_dom"/>
</dbReference>
<dbReference type="SUPFAM" id="SSF56300">
    <property type="entry name" value="Metallo-dependent phosphatases"/>
    <property type="match status" value="1"/>
</dbReference>
<evidence type="ECO:0000259" key="6">
    <source>
        <dbReference type="Pfam" id="PF00149"/>
    </source>
</evidence>
<feature type="domain" description="TMEM62 C-terminal" evidence="10">
    <location>
        <begin position="501"/>
        <end position="700"/>
    </location>
</feature>
<evidence type="ECO:0000259" key="7">
    <source>
        <dbReference type="Pfam" id="PF03108"/>
    </source>
</evidence>
<feature type="domain" description="MULE transposase" evidence="8">
    <location>
        <begin position="1103"/>
        <end position="1199"/>
    </location>
</feature>
<keyword evidence="4" id="KW-1133">Transmembrane helix</keyword>
<keyword evidence="3" id="KW-0233">DNA recombination</keyword>
<dbReference type="InterPro" id="IPR004843">
    <property type="entry name" value="Calcineurin-like_PHP"/>
</dbReference>
<protein>
    <recommendedName>
        <fullName evidence="13">Calcineurin-like phosphoesterase domain-containing protein</fullName>
    </recommendedName>
</protein>
<dbReference type="InterPro" id="IPR029052">
    <property type="entry name" value="Metallo-depent_PP-like"/>
</dbReference>
<dbReference type="Gene3D" id="3.60.21.10">
    <property type="match status" value="1"/>
</dbReference>
<keyword evidence="4" id="KW-0812">Transmembrane</keyword>
<dbReference type="Pfam" id="PF24384">
    <property type="entry name" value="Ig_TMM62"/>
    <property type="match status" value="1"/>
</dbReference>
<evidence type="ECO:0000313" key="12">
    <source>
        <dbReference type="Proteomes" id="UP001231189"/>
    </source>
</evidence>
<organism evidence="11 12">
    <name type="scientific">Lolium multiflorum</name>
    <name type="common">Italian ryegrass</name>
    <name type="synonym">Lolium perenne subsp. multiflorum</name>
    <dbReference type="NCBI Taxonomy" id="4521"/>
    <lineage>
        <taxon>Eukaryota</taxon>
        <taxon>Viridiplantae</taxon>
        <taxon>Streptophyta</taxon>
        <taxon>Embryophyta</taxon>
        <taxon>Tracheophyta</taxon>
        <taxon>Spermatophyta</taxon>
        <taxon>Magnoliopsida</taxon>
        <taxon>Liliopsida</taxon>
        <taxon>Poales</taxon>
        <taxon>Poaceae</taxon>
        <taxon>BOP clade</taxon>
        <taxon>Pooideae</taxon>
        <taxon>Poodae</taxon>
        <taxon>Poeae</taxon>
        <taxon>Poeae Chloroplast Group 2 (Poeae type)</taxon>
        <taxon>Loliodinae</taxon>
        <taxon>Loliinae</taxon>
        <taxon>Lolium</taxon>
    </lineage>
</organism>
<proteinExistence type="predicted"/>
<sequence>MAPHGNWLLPILLALLAAAASAPSAVYGDERAVVEVSGAPDGVVWVVQLSDLHFSVHHPERAYDFRRYVGPALAMVNPDLVFITGDLTDGKSKDLLTMKQNEVEWIEYRNTMKDVIERSKLPSRIFYDLRGNHDSFGVPTSGGDYDFYQKYSINAKSGRQGRVQSVTLENSGRKHLFVGFDSTMEIGLRGPTNLFGHPTDKQLIELDQSLSQWDTEFDKTPVTKTTVGHFPLSFSALTESGKSIKDVFLKHSLAAYLCGHLHSRFGKNLKRYYNQITQDPSLYEHYYQFNMHQGYTIQSAKENCSEEAAHIEEFWEWEMGDWRRRRTMRILAIDDGYVSFTDIDFSLGSKSIIIVPTFPLDSRFMQRRSAPRDFNCHVKGASTFDTVRALVFSRQEIVSVSVKIYDSRPGNLEVVFDTEMKRVSGNESRGDMYLVPWNWRAFADPSPTRYWLQIEVMDITGDTCVSQLRPFSVNGLFAKVSWTWKEFFVMGIQWAPLYNLTLRCALALIFVLLLVPRALIVLFKDQSGYTYLRANASQWTLLKYLVGGFMWLFVELSRTILVWSLLWVYIIYLLVFPWLFGHPLTEDSGLAYMTYRGWTLKRSNEAFHAGSPDVMVIVLPHLCFVVLPTIVILAAMAAERTSFREHYFSQSGKKKDDHFQKSRRQVERDSLWSGRWIRKILIVLCLVVLWKHWKRSCEGLCNEPSAPFSSIFLLCTSAHSIFCLQNLVLLTVSKPCSDHHAILQRTRKDPINEAPSKTLQIRRSVRSSSMHKDIVDAVIHNYGASLQTEQDMSDANDNIEDNDANASTTGFGTVDWSSLVIEEEEDAGFYVPVAEDHLFAFLGLRDEDERPMEAASLNDISVDGTNIDVAGNTNYEDVDTEGAAIPVDDHVSEEENMDYDMDNPTMEEGSTFPSMEVFRVAVKQYAITGEFDIGTLRSEPGRFEGICKAEGCKWRIKAKKVQHEGAIMVTTVGPDHYCLTSSRKPSSMASQSWIADRALPILRKKPETSAADLQEKLEEDFGITLKYWTVWKARERAMTNLYGTWEESFQSLYSLKAEIELRSPGSIVEIDTKDVDGEVHFSRFFVALKPCIDGFLSGCRPYISIDSTHLNGKWGKWNGQLAVATALDGHNWMFPIAFGFFDAETTENWTWFMSQLKRSIGDPPLLAVCTDACKGLENAVKVVFPNAEKRECIKHLMQNFVKKFRGKVYSRMWPAARAYEREIFDHHMTKIFAASVKVAPYLLEYHNLLWMRCGFNPDIKCDSITNNLAETFNSSIREIKDLPIAQLADKLREKIMVLFKKRRAMGARLQGLTSRINRSRWLLRAILI</sequence>
<keyword evidence="12" id="KW-1185">Reference proteome</keyword>
<feature type="domain" description="TMEM62 Ig-like" evidence="9">
    <location>
        <begin position="349"/>
        <end position="476"/>
    </location>
</feature>
<feature type="transmembrane region" description="Helical" evidence="4">
    <location>
        <begin position="560"/>
        <end position="580"/>
    </location>
</feature>
<dbReference type="InterPro" id="IPR001207">
    <property type="entry name" value="Transposase_mutator"/>
</dbReference>
<reference evidence="11" key="1">
    <citation type="submission" date="2023-07" db="EMBL/GenBank/DDBJ databases">
        <title>A chromosome-level genome assembly of Lolium multiflorum.</title>
        <authorList>
            <person name="Chen Y."/>
            <person name="Copetti D."/>
            <person name="Kolliker R."/>
            <person name="Studer B."/>
        </authorList>
    </citation>
    <scope>NUCLEOTIDE SEQUENCE</scope>
    <source>
        <strain evidence="11">02402/16</strain>
        <tissue evidence="11">Leaf</tissue>
    </source>
</reference>
<evidence type="ECO:0000256" key="3">
    <source>
        <dbReference type="ARBA" id="ARBA00023172"/>
    </source>
</evidence>
<dbReference type="GO" id="GO:0003677">
    <property type="term" value="F:DNA binding"/>
    <property type="evidence" value="ECO:0007669"/>
    <property type="project" value="UniProtKB-KW"/>
</dbReference>
<evidence type="ECO:0000259" key="8">
    <source>
        <dbReference type="Pfam" id="PF10551"/>
    </source>
</evidence>
<dbReference type="InterPro" id="IPR004332">
    <property type="entry name" value="Transposase_MuDR"/>
</dbReference>
<evidence type="ECO:0000259" key="10">
    <source>
        <dbReference type="Pfam" id="PF24394"/>
    </source>
</evidence>
<evidence type="ECO:0000259" key="9">
    <source>
        <dbReference type="Pfam" id="PF24384"/>
    </source>
</evidence>
<dbReference type="PROSITE" id="PS01007">
    <property type="entry name" value="TRANSPOSASE_MUTATOR"/>
    <property type="match status" value="1"/>
</dbReference>
<dbReference type="Pfam" id="PF03108">
    <property type="entry name" value="DBD_Tnp_Mut"/>
    <property type="match status" value="1"/>
</dbReference>
<evidence type="ECO:0008006" key="13">
    <source>
        <dbReference type="Google" id="ProtNLM"/>
    </source>
</evidence>
<evidence type="ECO:0000256" key="2">
    <source>
        <dbReference type="ARBA" id="ARBA00023125"/>
    </source>
</evidence>
<dbReference type="Pfam" id="PF10551">
    <property type="entry name" value="MULE"/>
    <property type="match status" value="1"/>
</dbReference>
<dbReference type="Pfam" id="PF00149">
    <property type="entry name" value="Metallophos"/>
    <property type="match status" value="1"/>
</dbReference>
<dbReference type="GO" id="GO:0016787">
    <property type="term" value="F:hydrolase activity"/>
    <property type="evidence" value="ECO:0007669"/>
    <property type="project" value="InterPro"/>
</dbReference>
<keyword evidence="5" id="KW-0732">Signal</keyword>
<keyword evidence="2" id="KW-0238">DNA-binding</keyword>
<feature type="domain" description="Calcineurin-like phosphoesterase" evidence="6">
    <location>
        <begin position="46"/>
        <end position="263"/>
    </location>
</feature>
<dbReference type="InterPro" id="IPR056229">
    <property type="entry name" value="Ig_TMM62"/>
</dbReference>
<feature type="chain" id="PRO_5042291812" description="Calcineurin-like phosphoesterase domain-containing protein" evidence="5">
    <location>
        <begin position="29"/>
        <end position="1328"/>
    </location>
</feature>
<accession>A0AAD8T4J8</accession>
<dbReference type="EMBL" id="JAUUTY010000003">
    <property type="protein sequence ID" value="KAK1668913.1"/>
    <property type="molecule type" value="Genomic_DNA"/>
</dbReference>
<feature type="signal peptide" evidence="5">
    <location>
        <begin position="1"/>
        <end position="28"/>
    </location>
</feature>
<comment type="caution">
    <text evidence="11">The sequence shown here is derived from an EMBL/GenBank/DDBJ whole genome shotgun (WGS) entry which is preliminary data.</text>
</comment>
<keyword evidence="1" id="KW-0815">Transposition</keyword>
<dbReference type="GO" id="GO:0006313">
    <property type="term" value="P:DNA transposition"/>
    <property type="evidence" value="ECO:0007669"/>
    <property type="project" value="InterPro"/>
</dbReference>
<dbReference type="PANTHER" id="PTHR14795">
    <property type="entry name" value="HELICASE RELATED"/>
    <property type="match status" value="1"/>
</dbReference>
<dbReference type="Pfam" id="PF24394">
    <property type="entry name" value="TMEM62_C"/>
    <property type="match status" value="1"/>
</dbReference>
<feature type="domain" description="Transposase MuDR plant" evidence="7">
    <location>
        <begin position="905"/>
        <end position="969"/>
    </location>
</feature>
<feature type="transmembrane region" description="Helical" evidence="4">
    <location>
        <begin position="505"/>
        <end position="523"/>
    </location>
</feature>
<evidence type="ECO:0000256" key="4">
    <source>
        <dbReference type="SAM" id="Phobius"/>
    </source>
</evidence>
<feature type="transmembrane region" description="Helical" evidence="4">
    <location>
        <begin position="676"/>
        <end position="693"/>
    </location>
</feature>
<evidence type="ECO:0000313" key="11">
    <source>
        <dbReference type="EMBL" id="KAK1668913.1"/>
    </source>
</evidence>
<evidence type="ECO:0000256" key="1">
    <source>
        <dbReference type="ARBA" id="ARBA00022578"/>
    </source>
</evidence>